<dbReference type="EMBL" id="FYEX01000001">
    <property type="protein sequence ID" value="SNC60296.1"/>
    <property type="molecule type" value="Genomic_DNA"/>
</dbReference>
<reference evidence="9 10" key="1">
    <citation type="submission" date="2017-06" db="EMBL/GenBank/DDBJ databases">
        <authorList>
            <person name="Kim H.J."/>
            <person name="Triplett B.A."/>
        </authorList>
    </citation>
    <scope>NUCLEOTIDE SEQUENCE [LARGE SCALE GENOMIC DNA]</scope>
    <source>
        <strain evidence="9 10">MWH-VicM1</strain>
    </source>
</reference>
<keyword evidence="10" id="KW-1185">Reference proteome</keyword>
<protein>
    <submittedName>
        <fullName evidence="9">Biopolymer transport protein ExbD</fullName>
    </submittedName>
</protein>
<keyword evidence="7" id="KW-0813">Transport</keyword>
<dbReference type="PANTHER" id="PTHR30558:SF7">
    <property type="entry name" value="TOL-PAL SYSTEM PROTEIN TOLR"/>
    <property type="match status" value="1"/>
</dbReference>
<keyword evidence="6 8" id="KW-0472">Membrane</keyword>
<keyword evidence="3" id="KW-1003">Cell membrane</keyword>
<dbReference type="GO" id="GO:0005886">
    <property type="term" value="C:plasma membrane"/>
    <property type="evidence" value="ECO:0007669"/>
    <property type="project" value="UniProtKB-SubCell"/>
</dbReference>
<dbReference type="OrthoDB" id="9798629at2"/>
<organism evidence="9 10">
    <name type="scientific">Polynucleobacter victoriensis</name>
    <dbReference type="NCBI Taxonomy" id="2049319"/>
    <lineage>
        <taxon>Bacteria</taxon>
        <taxon>Pseudomonadati</taxon>
        <taxon>Pseudomonadota</taxon>
        <taxon>Betaproteobacteria</taxon>
        <taxon>Burkholderiales</taxon>
        <taxon>Burkholderiaceae</taxon>
        <taxon>Polynucleobacter</taxon>
    </lineage>
</organism>
<gene>
    <name evidence="9" type="ORF">SAMN06295916_0247</name>
</gene>
<evidence type="ECO:0000256" key="5">
    <source>
        <dbReference type="ARBA" id="ARBA00022989"/>
    </source>
</evidence>
<evidence type="ECO:0000313" key="10">
    <source>
        <dbReference type="Proteomes" id="UP000197215"/>
    </source>
</evidence>
<evidence type="ECO:0000256" key="4">
    <source>
        <dbReference type="ARBA" id="ARBA00022692"/>
    </source>
</evidence>
<keyword evidence="5 8" id="KW-1133">Transmembrane helix</keyword>
<keyword evidence="4 7" id="KW-0812">Transmembrane</keyword>
<dbReference type="GO" id="GO:0022857">
    <property type="term" value="F:transmembrane transporter activity"/>
    <property type="evidence" value="ECO:0007669"/>
    <property type="project" value="InterPro"/>
</dbReference>
<feature type="transmembrane region" description="Helical" evidence="8">
    <location>
        <begin position="20"/>
        <end position="42"/>
    </location>
</feature>
<evidence type="ECO:0000256" key="1">
    <source>
        <dbReference type="ARBA" id="ARBA00004162"/>
    </source>
</evidence>
<evidence type="ECO:0000256" key="2">
    <source>
        <dbReference type="ARBA" id="ARBA00005811"/>
    </source>
</evidence>
<dbReference type="InterPro" id="IPR003400">
    <property type="entry name" value="ExbD"/>
</dbReference>
<evidence type="ECO:0000256" key="3">
    <source>
        <dbReference type="ARBA" id="ARBA00022475"/>
    </source>
</evidence>
<dbReference type="PANTHER" id="PTHR30558">
    <property type="entry name" value="EXBD MEMBRANE COMPONENT OF PMF-DRIVEN MACROMOLECULE IMPORT SYSTEM"/>
    <property type="match status" value="1"/>
</dbReference>
<comment type="subcellular location">
    <subcellularLocation>
        <location evidence="1">Cell membrane</location>
        <topology evidence="1">Single-pass membrane protein</topology>
    </subcellularLocation>
    <subcellularLocation>
        <location evidence="7">Cell membrane</location>
        <topology evidence="7">Single-pass type II membrane protein</topology>
    </subcellularLocation>
</comment>
<dbReference type="AlphaFoldDB" id="A0A212T370"/>
<sequence>MAFGNEPISDDDSQPMAEINMTPLVDVMLVLLIVFMITIPVMQHAVKVELPQASSQHNDVKPESINLSISAKGQIFWNTSPIDLDTLSIYAQTAAKKNPQPEVQLRADKNVRYESVAQVLATAKRSGLTKIGFVTEPN</sequence>
<evidence type="ECO:0000256" key="8">
    <source>
        <dbReference type="SAM" id="Phobius"/>
    </source>
</evidence>
<proteinExistence type="inferred from homology"/>
<name>A0A212T370_9BURK</name>
<evidence type="ECO:0000256" key="6">
    <source>
        <dbReference type="ARBA" id="ARBA00023136"/>
    </source>
</evidence>
<dbReference type="Gene3D" id="3.30.420.270">
    <property type="match status" value="1"/>
</dbReference>
<dbReference type="RefSeq" id="WP_088812097.1">
    <property type="nucleotide sequence ID" value="NZ_FYEX01000001.1"/>
</dbReference>
<dbReference type="Pfam" id="PF02472">
    <property type="entry name" value="ExbD"/>
    <property type="match status" value="1"/>
</dbReference>
<dbReference type="GO" id="GO:0015031">
    <property type="term" value="P:protein transport"/>
    <property type="evidence" value="ECO:0007669"/>
    <property type="project" value="UniProtKB-KW"/>
</dbReference>
<evidence type="ECO:0000313" key="9">
    <source>
        <dbReference type="EMBL" id="SNC60296.1"/>
    </source>
</evidence>
<accession>A0A212T370</accession>
<comment type="similarity">
    <text evidence="2 7">Belongs to the ExbD/TolR family.</text>
</comment>
<evidence type="ECO:0000256" key="7">
    <source>
        <dbReference type="RuleBase" id="RU003879"/>
    </source>
</evidence>
<dbReference type="Proteomes" id="UP000197215">
    <property type="component" value="Unassembled WGS sequence"/>
</dbReference>
<keyword evidence="7" id="KW-0653">Protein transport</keyword>